<dbReference type="EMBL" id="JAGPYM010000015">
    <property type="protein sequence ID" value="KAH6886792.1"/>
    <property type="molecule type" value="Genomic_DNA"/>
</dbReference>
<reference evidence="2 3" key="1">
    <citation type="journal article" date="2021" name="Nat. Commun.">
        <title>Genetic determinants of endophytism in the Arabidopsis root mycobiome.</title>
        <authorList>
            <person name="Mesny F."/>
            <person name="Miyauchi S."/>
            <person name="Thiergart T."/>
            <person name="Pickel B."/>
            <person name="Atanasova L."/>
            <person name="Karlsson M."/>
            <person name="Huettel B."/>
            <person name="Barry K.W."/>
            <person name="Haridas S."/>
            <person name="Chen C."/>
            <person name="Bauer D."/>
            <person name="Andreopoulos W."/>
            <person name="Pangilinan J."/>
            <person name="LaButti K."/>
            <person name="Riley R."/>
            <person name="Lipzen A."/>
            <person name="Clum A."/>
            <person name="Drula E."/>
            <person name="Henrissat B."/>
            <person name="Kohler A."/>
            <person name="Grigoriev I.V."/>
            <person name="Martin F.M."/>
            <person name="Hacquard S."/>
        </authorList>
    </citation>
    <scope>NUCLEOTIDE SEQUENCE [LARGE SCALE GENOMIC DNA]</scope>
    <source>
        <strain evidence="2 3">MPI-CAGE-CH-0241</strain>
    </source>
</reference>
<evidence type="ECO:0000313" key="3">
    <source>
        <dbReference type="Proteomes" id="UP000777438"/>
    </source>
</evidence>
<dbReference type="OrthoDB" id="4216327at2759"/>
<evidence type="ECO:0000313" key="2">
    <source>
        <dbReference type="EMBL" id="KAH6886792.1"/>
    </source>
</evidence>
<comment type="caution">
    <text evidence="2">The sequence shown here is derived from an EMBL/GenBank/DDBJ whole genome shotgun (WGS) entry which is preliminary data.</text>
</comment>
<keyword evidence="3" id="KW-1185">Reference proteome</keyword>
<protein>
    <submittedName>
        <fullName evidence="2">Uncharacterized protein</fullName>
    </submittedName>
</protein>
<name>A0A9P8W1M9_9HYPO</name>
<gene>
    <name evidence="2" type="ORF">B0T10DRAFT_575108</name>
</gene>
<feature type="chain" id="PRO_5040398668" evidence="1">
    <location>
        <begin position="19"/>
        <end position="125"/>
    </location>
</feature>
<dbReference type="AlphaFoldDB" id="A0A9P8W1M9"/>
<keyword evidence="1" id="KW-0732">Signal</keyword>
<dbReference type="Proteomes" id="UP000777438">
    <property type="component" value="Unassembled WGS sequence"/>
</dbReference>
<sequence>MQLINICALSLLVAAASAADCFGNTQKGISQWGDAYWDARAKMCANTDCAYQQDCTTHSSKTIRGLASVTVNVSLSRKKTGSQKGFKDCWDATENIINQCVNTEQKLSGTWEANGQLYQINAWYS</sequence>
<evidence type="ECO:0000256" key="1">
    <source>
        <dbReference type="SAM" id="SignalP"/>
    </source>
</evidence>
<accession>A0A9P8W1M9</accession>
<feature type="signal peptide" evidence="1">
    <location>
        <begin position="1"/>
        <end position="18"/>
    </location>
</feature>
<proteinExistence type="predicted"/>
<organism evidence="2 3">
    <name type="scientific">Thelonectria olida</name>
    <dbReference type="NCBI Taxonomy" id="1576542"/>
    <lineage>
        <taxon>Eukaryota</taxon>
        <taxon>Fungi</taxon>
        <taxon>Dikarya</taxon>
        <taxon>Ascomycota</taxon>
        <taxon>Pezizomycotina</taxon>
        <taxon>Sordariomycetes</taxon>
        <taxon>Hypocreomycetidae</taxon>
        <taxon>Hypocreales</taxon>
        <taxon>Nectriaceae</taxon>
        <taxon>Thelonectria</taxon>
    </lineage>
</organism>